<dbReference type="Pfam" id="PF00723">
    <property type="entry name" value="Glyco_hydro_15"/>
    <property type="match status" value="1"/>
</dbReference>
<organism evidence="2">
    <name type="scientific">Spongospora subterranea</name>
    <dbReference type="NCBI Taxonomy" id="70186"/>
    <lineage>
        <taxon>Eukaryota</taxon>
        <taxon>Sar</taxon>
        <taxon>Rhizaria</taxon>
        <taxon>Endomyxa</taxon>
        <taxon>Phytomyxea</taxon>
        <taxon>Plasmodiophorida</taxon>
        <taxon>Plasmodiophoridae</taxon>
        <taxon>Spongospora</taxon>
    </lineage>
</organism>
<sequence length="656" mass="73676">MSRCLVPDKTADGQSLVQVLTLVEGEEYGLEQLSVCRGSVDPKTKCQEALKDMHDNNLNLGLIGNCTISSFVNRKGAIVFGCLPQLDSDPMFSHLLSGGDFVTGRGFWDILTHDYAHSHQNYLRNTAILVTTVYDIKGSCLQITDFCPRFKLFGRSFHPASIVRQIRPLRGHPRITIRCRPTGNYGAETLSYIRGVNHITYSGSEFKARITTDVPTTFITEEVPFVCTNAFTMILGEDESLTRTPKAIGTEFFEQTMSYWNDFTHTLKIPFEWQVDVIRSAITLKLCSFDQSGAILAALTTSVPEAPNTARTWDYRFCWLRDSYHTVRALNSLGATRSMENYLRFIINIVAGAGSGDLQPLYGLLMQTELTETIIPPENLPGYRKMGPVRKGNLAYIQKQNDSYGSVILAVTQTFFDERIESPGDMALFEALERFGDLAVASYDQPDAGLWELRGALRVHTFSSVMCWAACDRLAKIAAKLNLMPVSHSWVEKAKMIQEYILTRAWDEESQSFLSVLSGESKDVDACLLLLDELGFVKSSDPRFVATLARIERELLHDNYMYRYVSADDFGVPSNAFTICSFWYVAALARQKGREPEARQLFEKLLCCRNHVGLLSEDIDTTTGELWGNFPQTYSMVGLINCAVSLSKSWEEVGIY</sequence>
<reference evidence="2" key="1">
    <citation type="submission" date="2015-04" db="EMBL/GenBank/DDBJ databases">
        <title>The genome sequence of the plant pathogenic Rhizarian Plasmodiophora brassicae reveals insights in its biotrophic life cycle and the origin of chitin synthesis.</title>
        <authorList>
            <person name="Schwelm A."/>
            <person name="Fogelqvist J."/>
            <person name="Knaust A."/>
            <person name="Julke S."/>
            <person name="Lilja T."/>
            <person name="Dhandapani V."/>
            <person name="Bonilla-Rosso G."/>
            <person name="Karlsson M."/>
            <person name="Shevchenko A."/>
            <person name="Choi S.R."/>
            <person name="Kim H.G."/>
            <person name="Park J.Y."/>
            <person name="Lim Y.P."/>
            <person name="Ludwig-Muller J."/>
            <person name="Dixelius C."/>
        </authorList>
    </citation>
    <scope>NUCLEOTIDE SEQUENCE</scope>
    <source>
        <tissue evidence="2">Potato root galls</tissue>
    </source>
</reference>
<dbReference type="SUPFAM" id="SSF48208">
    <property type="entry name" value="Six-hairpin glycosidases"/>
    <property type="match status" value="1"/>
</dbReference>
<feature type="domain" description="GH15-like" evidence="1">
    <location>
        <begin position="277"/>
        <end position="643"/>
    </location>
</feature>
<dbReference type="Gene3D" id="1.50.10.10">
    <property type="match status" value="1"/>
</dbReference>
<evidence type="ECO:0000313" key="2">
    <source>
        <dbReference type="EMBL" id="CRZ08991.1"/>
    </source>
</evidence>
<accession>A0A0H5R527</accession>
<dbReference type="PANTHER" id="PTHR31616">
    <property type="entry name" value="TREHALASE"/>
    <property type="match status" value="1"/>
</dbReference>
<proteinExistence type="predicted"/>
<dbReference type="EMBL" id="HACM01008549">
    <property type="protein sequence ID" value="CRZ08991.1"/>
    <property type="molecule type" value="Transcribed_RNA"/>
</dbReference>
<dbReference type="InterPro" id="IPR012341">
    <property type="entry name" value="6hp_glycosidase-like_sf"/>
</dbReference>
<dbReference type="InterPro" id="IPR008928">
    <property type="entry name" value="6-hairpin_glycosidase_sf"/>
</dbReference>
<dbReference type="GO" id="GO:0005975">
    <property type="term" value="P:carbohydrate metabolic process"/>
    <property type="evidence" value="ECO:0007669"/>
    <property type="project" value="InterPro"/>
</dbReference>
<dbReference type="PANTHER" id="PTHR31616:SF0">
    <property type="entry name" value="GLUCAN 1,4-ALPHA-GLUCOSIDASE"/>
    <property type="match status" value="1"/>
</dbReference>
<dbReference type="InterPro" id="IPR011613">
    <property type="entry name" value="GH15-like"/>
</dbReference>
<dbReference type="AlphaFoldDB" id="A0A0H5R527"/>
<dbReference type="GO" id="GO:0004553">
    <property type="term" value="F:hydrolase activity, hydrolyzing O-glycosyl compounds"/>
    <property type="evidence" value="ECO:0007669"/>
    <property type="project" value="UniProtKB-ARBA"/>
</dbReference>
<evidence type="ECO:0000259" key="1">
    <source>
        <dbReference type="Pfam" id="PF00723"/>
    </source>
</evidence>
<name>A0A0H5R527_9EUKA</name>
<protein>
    <recommendedName>
        <fullName evidence="1">GH15-like domain-containing protein</fullName>
    </recommendedName>
</protein>